<dbReference type="PROSITE" id="PS51386">
    <property type="entry name" value="RINT1_TIP20"/>
    <property type="match status" value="1"/>
</dbReference>
<evidence type="ECO:0000256" key="1">
    <source>
        <dbReference type="SAM" id="Coils"/>
    </source>
</evidence>
<organism evidence="2 3">
    <name type="scientific">Fistulina hepatica ATCC 64428</name>
    <dbReference type="NCBI Taxonomy" id="1128425"/>
    <lineage>
        <taxon>Eukaryota</taxon>
        <taxon>Fungi</taxon>
        <taxon>Dikarya</taxon>
        <taxon>Basidiomycota</taxon>
        <taxon>Agaricomycotina</taxon>
        <taxon>Agaricomycetes</taxon>
        <taxon>Agaricomycetidae</taxon>
        <taxon>Agaricales</taxon>
        <taxon>Fistulinaceae</taxon>
        <taxon>Fistulina</taxon>
    </lineage>
</organism>
<accession>A0A0D7A7S1</accession>
<name>A0A0D7A7S1_9AGAR</name>
<dbReference type="InterPro" id="IPR042044">
    <property type="entry name" value="EXOC6PINT-1/Sec15/Tip20_C_dom2"/>
</dbReference>
<dbReference type="PANTHER" id="PTHR13520">
    <property type="entry name" value="RAD50-INTERACTING PROTEIN 1 RINT-1"/>
    <property type="match status" value="1"/>
</dbReference>
<dbReference type="GO" id="GO:0060628">
    <property type="term" value="P:regulation of ER to Golgi vesicle-mediated transport"/>
    <property type="evidence" value="ECO:0007669"/>
    <property type="project" value="TreeGrafter"/>
</dbReference>
<dbReference type="GO" id="GO:0006888">
    <property type="term" value="P:endoplasmic reticulum to Golgi vesicle-mediated transport"/>
    <property type="evidence" value="ECO:0007669"/>
    <property type="project" value="InterPro"/>
</dbReference>
<dbReference type="OrthoDB" id="407410at2759"/>
<sequence length="833" mass="93714">MATVSLQIRSLLSSPDQNSTQDEALEFLNSHFRTCNDLSELGAALDDARGEHDALESQMHESEVQLKAFLLQARASTLEHLDTAQALSLQRHTLTDELAALTEELLSVMWSGPGSATLLEDLETRHRGLKELQSIYDYVAIVERALSLSKSVVSAISSSAETPITSSMLSGYRTLQKLISQVSEVCSIVADDSGQQKLNLVLFLERTRDKCWSDVKEALSTILLSAADNLNWPMTVDYASVHVEDRKHFEQAFLNMLRLQDIGADINPPSEERKGKDGLYPLQTLVRPVAQRFKYHFDSTRPTNRLDKPEWYFTHVLNTCHEHRPFMDSVIQKLLSSTQYCNISAWREFARLLLPMLTRKLSRTVPMLLSHPSLLAHTIYQALSFDAVLVAQGFELQETMVEPESIPRSSPAGWEISEIILGKNKYFDAWMEAEKQFAEQQYHEAISAADAWQITDDEMEESSSTTQSLRSTYSARRVKVLTEQVTDRYSSLPRFDQRTRFFKSVQVPILDQYRARIASSMDAFETLSSALVRSVPGALTVSFGGSQDGGTTVDVRRLTSGVEGVQRLCKALLSAKYIANALREWGEELFFLELWSEIHTQPALREIVSSIGVLPRTVVSGGSVPSDTIFAKLTSQYDGLVSRAQDLIVQQVCSEVENGLRAHFMVSADDETVTNGEFSLSQTLLGPIALLSAHLAYLRSVLPSVMLSSVYRRIVTNLSEHILQRQVLYRGKFSRAEGRRMCTEWELWVEACHMALGDVLTGGRERVESPWFKLLEAAKLVAMDMESDAWRQIVDATTNPQKDAQVWEKTMMDLLGQCDIPRSDVARIFDCRR</sequence>
<keyword evidence="3" id="KW-1185">Reference proteome</keyword>
<dbReference type="Gene3D" id="1.20.58.670">
    <property type="entry name" value="Dsl1p vesicle tethering complex, Tip20p subunit, domain D"/>
    <property type="match status" value="1"/>
</dbReference>
<dbReference type="Gene3D" id="1.20.58.1420">
    <property type="entry name" value="Dsl1p vesicle tethering complex, Tip20p subunit, domain B"/>
    <property type="match status" value="1"/>
</dbReference>
<gene>
    <name evidence="2" type="ORF">FISHEDRAFT_66233</name>
</gene>
<dbReference type="Proteomes" id="UP000054144">
    <property type="component" value="Unassembled WGS sequence"/>
</dbReference>
<dbReference type="EMBL" id="KN882016">
    <property type="protein sequence ID" value="KIY47067.1"/>
    <property type="molecule type" value="Genomic_DNA"/>
</dbReference>
<dbReference type="GO" id="GO:0006890">
    <property type="term" value="P:retrograde vesicle-mediated transport, Golgi to endoplasmic reticulum"/>
    <property type="evidence" value="ECO:0007669"/>
    <property type="project" value="InterPro"/>
</dbReference>
<dbReference type="GO" id="GO:0070939">
    <property type="term" value="C:Dsl1/NZR complex"/>
    <property type="evidence" value="ECO:0007669"/>
    <property type="project" value="InterPro"/>
</dbReference>
<dbReference type="InterPro" id="IPR042042">
    <property type="entry name" value="Tip20p_domB"/>
</dbReference>
<feature type="coiled-coil region" evidence="1">
    <location>
        <begin position="38"/>
        <end position="104"/>
    </location>
</feature>
<protein>
    <recommendedName>
        <fullName evidence="4">RINT-1 family protein</fullName>
    </recommendedName>
</protein>
<keyword evidence="1" id="KW-0175">Coiled coil</keyword>
<evidence type="ECO:0008006" key="4">
    <source>
        <dbReference type="Google" id="ProtNLM"/>
    </source>
</evidence>
<dbReference type="AlphaFoldDB" id="A0A0D7A7S1"/>
<dbReference type="Pfam" id="PF04437">
    <property type="entry name" value="RINT1_TIP1"/>
    <property type="match status" value="1"/>
</dbReference>
<evidence type="ECO:0000313" key="2">
    <source>
        <dbReference type="EMBL" id="KIY47067.1"/>
    </source>
</evidence>
<reference evidence="2 3" key="1">
    <citation type="journal article" date="2015" name="Fungal Genet. Biol.">
        <title>Evolution of novel wood decay mechanisms in Agaricales revealed by the genome sequences of Fistulina hepatica and Cylindrobasidium torrendii.</title>
        <authorList>
            <person name="Floudas D."/>
            <person name="Held B.W."/>
            <person name="Riley R."/>
            <person name="Nagy L.G."/>
            <person name="Koehler G."/>
            <person name="Ransdell A.S."/>
            <person name="Younus H."/>
            <person name="Chow J."/>
            <person name="Chiniquy J."/>
            <person name="Lipzen A."/>
            <person name="Tritt A."/>
            <person name="Sun H."/>
            <person name="Haridas S."/>
            <person name="LaButti K."/>
            <person name="Ohm R.A."/>
            <person name="Kues U."/>
            <person name="Blanchette R.A."/>
            <person name="Grigoriev I.V."/>
            <person name="Minto R.E."/>
            <person name="Hibbett D.S."/>
        </authorList>
    </citation>
    <scope>NUCLEOTIDE SEQUENCE [LARGE SCALE GENOMIC DNA]</scope>
    <source>
        <strain evidence="2 3">ATCC 64428</strain>
    </source>
</reference>
<dbReference type="PANTHER" id="PTHR13520:SF0">
    <property type="entry name" value="RAD50-INTERACTING PROTEIN 1"/>
    <property type="match status" value="1"/>
</dbReference>
<evidence type="ECO:0000313" key="3">
    <source>
        <dbReference type="Proteomes" id="UP000054144"/>
    </source>
</evidence>
<dbReference type="InterPro" id="IPR007528">
    <property type="entry name" value="RINT1_Tip20"/>
</dbReference>
<proteinExistence type="predicted"/>